<dbReference type="Proteomes" id="UP000674234">
    <property type="component" value="Unassembled WGS sequence"/>
</dbReference>
<evidence type="ECO:0000256" key="1">
    <source>
        <dbReference type="SAM" id="Phobius"/>
    </source>
</evidence>
<evidence type="ECO:0000313" key="3">
    <source>
        <dbReference type="Proteomes" id="UP000674234"/>
    </source>
</evidence>
<proteinExistence type="predicted"/>
<dbReference type="EMBL" id="JAFCNB010000004">
    <property type="protein sequence ID" value="MBP2704237.1"/>
    <property type="molecule type" value="Genomic_DNA"/>
</dbReference>
<dbReference type="AlphaFoldDB" id="A0A940WHS7"/>
<organism evidence="2 3">
    <name type="scientific">Microbispora oryzae</name>
    <dbReference type="NCBI Taxonomy" id="2806554"/>
    <lineage>
        <taxon>Bacteria</taxon>
        <taxon>Bacillati</taxon>
        <taxon>Actinomycetota</taxon>
        <taxon>Actinomycetes</taxon>
        <taxon>Streptosporangiales</taxon>
        <taxon>Streptosporangiaceae</taxon>
        <taxon>Microbispora</taxon>
    </lineage>
</organism>
<keyword evidence="1" id="KW-0812">Transmembrane</keyword>
<reference evidence="2" key="1">
    <citation type="submission" date="2021-02" db="EMBL/GenBank/DDBJ databases">
        <title>Draft genome sequence of Microbispora sp. RL4-1S isolated from rice leaves in Thailand.</title>
        <authorList>
            <person name="Muangham S."/>
            <person name="Duangmal K."/>
        </authorList>
    </citation>
    <scope>NUCLEOTIDE SEQUENCE</scope>
    <source>
        <strain evidence="2">RL4-1S</strain>
    </source>
</reference>
<feature type="transmembrane region" description="Helical" evidence="1">
    <location>
        <begin position="68"/>
        <end position="92"/>
    </location>
</feature>
<evidence type="ECO:0000313" key="2">
    <source>
        <dbReference type="EMBL" id="MBP2704237.1"/>
    </source>
</evidence>
<comment type="caution">
    <text evidence="2">The sequence shown here is derived from an EMBL/GenBank/DDBJ whole genome shotgun (WGS) entry which is preliminary data.</text>
</comment>
<dbReference type="RefSeq" id="WP_210155521.1">
    <property type="nucleotide sequence ID" value="NZ_JAFCNB010000004.1"/>
</dbReference>
<protein>
    <submittedName>
        <fullName evidence="2">Uncharacterized protein</fullName>
    </submittedName>
</protein>
<sequence length="284" mass="28824">MNVVAGSVTVAAGVLGVSGVTAGVATALLRNITEATLTATVIAGAGVLVGLVSAFVPRERTFAGHPRMLRAGLVAATGLVVWMWAIIGWSFVDNAGRSPSGSTGWVAFLAAIALSAVALAVVAGRHPQWPVGPVLTVGALYVFGSAVLGLVVLTATVLRTTARPTITTTTRASGESAVSMTATVSASGLSSRERYEIAAQLLDREMAPTRVDTRFRTYAGPDALGNLTYTFSIEIPRAAGATWVVVGAALVQEGSKAPSPAGACGLSTGQRLPVSGVTCTLIHL</sequence>
<keyword evidence="3" id="KW-1185">Reference proteome</keyword>
<feature type="transmembrane region" description="Helical" evidence="1">
    <location>
        <begin position="134"/>
        <end position="158"/>
    </location>
</feature>
<accession>A0A940WHS7</accession>
<feature type="transmembrane region" description="Helical" evidence="1">
    <location>
        <begin position="35"/>
        <end position="56"/>
    </location>
</feature>
<gene>
    <name evidence="2" type="ORF">JOL79_10485</name>
</gene>
<keyword evidence="1" id="KW-0472">Membrane</keyword>
<feature type="transmembrane region" description="Helical" evidence="1">
    <location>
        <begin position="104"/>
        <end position="122"/>
    </location>
</feature>
<keyword evidence="1" id="KW-1133">Transmembrane helix</keyword>
<name>A0A940WHS7_9ACTN</name>